<gene>
    <name evidence="10" type="ORF">P5673_021643</name>
</gene>
<dbReference type="Gene3D" id="1.10.10.10">
    <property type="entry name" value="Winged helix-like DNA-binding domain superfamily/Winged helix DNA-binding domain"/>
    <property type="match status" value="1"/>
</dbReference>
<feature type="domain" description="PDZ" evidence="8">
    <location>
        <begin position="246"/>
        <end position="318"/>
    </location>
</feature>
<dbReference type="InterPro" id="IPR024580">
    <property type="entry name" value="Dishevelled_C-dom"/>
</dbReference>
<dbReference type="InterPro" id="IPR036388">
    <property type="entry name" value="WH-like_DNA-bd_sf"/>
</dbReference>
<dbReference type="InterPro" id="IPR015506">
    <property type="entry name" value="Dsh/Dvl-rel"/>
</dbReference>
<dbReference type="InterPro" id="IPR036034">
    <property type="entry name" value="PDZ_sf"/>
</dbReference>
<dbReference type="FunFam" id="2.30.42.10:FF:000014">
    <property type="entry name" value="Segment polarity protein dishevelled homolog DVL-3"/>
    <property type="match status" value="1"/>
</dbReference>
<feature type="region of interest" description="Disordered" evidence="7">
    <location>
        <begin position="501"/>
        <end position="589"/>
    </location>
</feature>
<evidence type="ECO:0000256" key="3">
    <source>
        <dbReference type="ARBA" id="ARBA00022473"/>
    </source>
</evidence>
<feature type="region of interest" description="Disordered" evidence="7">
    <location>
        <begin position="381"/>
        <end position="402"/>
    </location>
</feature>
<evidence type="ECO:0000256" key="5">
    <source>
        <dbReference type="ARBA" id="ARBA00022687"/>
    </source>
</evidence>
<dbReference type="Gene3D" id="2.30.42.10">
    <property type="match status" value="1"/>
</dbReference>
<feature type="compositionally biased region" description="Low complexity" evidence="7">
    <location>
        <begin position="517"/>
        <end position="535"/>
    </location>
</feature>
<name>A0AAD9Q833_ACRCE</name>
<keyword evidence="3" id="KW-0217">Developmental protein</keyword>
<feature type="compositionally biased region" description="Basic and acidic residues" evidence="7">
    <location>
        <begin position="153"/>
        <end position="173"/>
    </location>
</feature>
<feature type="compositionally biased region" description="Basic residues" evidence="7">
    <location>
        <begin position="211"/>
        <end position="225"/>
    </location>
</feature>
<dbReference type="Pfam" id="PF12316">
    <property type="entry name" value="Dsh_C"/>
    <property type="match status" value="1"/>
</dbReference>
<dbReference type="SUPFAM" id="SSF54236">
    <property type="entry name" value="Ubiquitin-like"/>
    <property type="match status" value="1"/>
</dbReference>
<dbReference type="GO" id="GO:0060070">
    <property type="term" value="P:canonical Wnt signaling pathway"/>
    <property type="evidence" value="ECO:0007669"/>
    <property type="project" value="TreeGrafter"/>
</dbReference>
<evidence type="ECO:0000259" key="9">
    <source>
        <dbReference type="PROSITE" id="PS50841"/>
    </source>
</evidence>
<dbReference type="SUPFAM" id="SSF50156">
    <property type="entry name" value="PDZ domain-like"/>
    <property type="match status" value="1"/>
</dbReference>
<dbReference type="Pfam" id="PF02377">
    <property type="entry name" value="Dishevelled"/>
    <property type="match status" value="1"/>
</dbReference>
<dbReference type="FunFam" id="2.40.240.130:FF:000001">
    <property type="entry name" value="Segment polarity protein dishevelled homolog DVL-1"/>
    <property type="match status" value="1"/>
</dbReference>
<comment type="caution">
    <text evidence="10">The sequence shown here is derived from an EMBL/GenBank/DDBJ whole genome shotgun (WGS) entry which is preliminary data.</text>
</comment>
<feature type="domain" description="DIX" evidence="9">
    <location>
        <begin position="1"/>
        <end position="82"/>
    </location>
</feature>
<dbReference type="EMBL" id="JARQWQ010000056">
    <property type="protein sequence ID" value="KAK2556410.1"/>
    <property type="molecule type" value="Genomic_DNA"/>
</dbReference>
<dbReference type="GO" id="GO:0005829">
    <property type="term" value="C:cytosol"/>
    <property type="evidence" value="ECO:0007669"/>
    <property type="project" value="TreeGrafter"/>
</dbReference>
<dbReference type="InterPro" id="IPR038207">
    <property type="entry name" value="DIX_dom_sf"/>
</dbReference>
<dbReference type="SMART" id="SM00021">
    <property type="entry name" value="DAX"/>
    <property type="match status" value="1"/>
</dbReference>
<evidence type="ECO:0000313" key="10">
    <source>
        <dbReference type="EMBL" id="KAK2556410.1"/>
    </source>
</evidence>
<feature type="region of interest" description="Disordered" evidence="7">
    <location>
        <begin position="82"/>
        <end position="226"/>
    </location>
</feature>
<dbReference type="SMART" id="SM00228">
    <property type="entry name" value="PDZ"/>
    <property type="match status" value="1"/>
</dbReference>
<dbReference type="PANTHER" id="PTHR10878:SF25">
    <property type="entry name" value="SEGMENT POLARITY PROTEIN DISHEVELLED"/>
    <property type="match status" value="1"/>
</dbReference>
<evidence type="ECO:0000256" key="1">
    <source>
        <dbReference type="ARBA" id="ARBA00004496"/>
    </source>
</evidence>
<dbReference type="Proteomes" id="UP001249851">
    <property type="component" value="Unassembled WGS sequence"/>
</dbReference>
<dbReference type="InterPro" id="IPR008339">
    <property type="entry name" value="Dishevelled_fam"/>
</dbReference>
<evidence type="ECO:0000256" key="4">
    <source>
        <dbReference type="ARBA" id="ARBA00022490"/>
    </source>
</evidence>
<evidence type="ECO:0000256" key="2">
    <source>
        <dbReference type="ARBA" id="ARBA00008735"/>
    </source>
</evidence>
<dbReference type="InterPro" id="IPR029071">
    <property type="entry name" value="Ubiquitin-like_domsf"/>
</dbReference>
<dbReference type="Gene3D" id="2.40.240.130">
    <property type="match status" value="1"/>
</dbReference>
<organism evidence="10 11">
    <name type="scientific">Acropora cervicornis</name>
    <name type="common">Staghorn coral</name>
    <dbReference type="NCBI Taxonomy" id="6130"/>
    <lineage>
        <taxon>Eukaryota</taxon>
        <taxon>Metazoa</taxon>
        <taxon>Cnidaria</taxon>
        <taxon>Anthozoa</taxon>
        <taxon>Hexacorallia</taxon>
        <taxon>Scleractinia</taxon>
        <taxon>Astrocoeniina</taxon>
        <taxon>Acroporidae</taxon>
        <taxon>Acropora</taxon>
    </lineage>
</organism>
<sequence>MEETKVIYHIDDEDTPYLVKLPKSPTDVTLSDFKNVLNRPSYKFFFKSMDDDFGVVKEEISDEEMNLPCFNGRVVAWLVTSDTSSVSDTGRDDQQSVISGTSDLHPPMPRTVGIGDSRPPSFHHGGQSTAGDFDSEAESTVSSRRGSRRREKHSINRNEVIHGRRRHESDRYESASVMSSDIETTSYQDSSDDQSSVSRFSSTTEGSQLLRGRHRRRRRRPRMPRVQRCSSFSTITESTMSLNIITVTLNMEKVNFLGISIVGQSNKRGDGGIYVGSIMKGGAVDLDGRIEPGDMLLQVNDVNFENMSNDDAVRVLREMVHKPGPITLTVAKCWDPTPKGYFTLPPSEPVRPIDTSAWVQHTTAMNQFGNPVVQYGKQPNSQSITTMTSTSSSMTSSLPESDRYTDIPDGEGLSLSTDMTTVVKAMAAPDSGLDVRDRMWLKITIPNAFIDMAALSIAEHEGDGDTDTLGPLPVHPHGTPWMAVPPSYGYVQMPPYPTAPPAMVDGQTPGYAQSLYSGHSGSQSPHSASGSSKRSGGNRGEGDNKSSGGSSSGRSGSSKGKDRETRSVEGSIHPPSVTIPAMPGMPVPGGPGLAMIPRPLDQVPDNMTASRNSFRMAMGNPCEFFVDVM</sequence>
<dbReference type="InterPro" id="IPR003351">
    <property type="entry name" value="Dishevelled_protein_dom"/>
</dbReference>
<dbReference type="InterPro" id="IPR001478">
    <property type="entry name" value="PDZ"/>
</dbReference>
<protein>
    <submittedName>
        <fullName evidence="10">Segment polarity protein dishevelled-like protein DVL-3</fullName>
    </submittedName>
</protein>
<dbReference type="Pfam" id="PF00595">
    <property type="entry name" value="PDZ"/>
    <property type="match status" value="1"/>
</dbReference>
<evidence type="ECO:0000259" key="8">
    <source>
        <dbReference type="PROSITE" id="PS50106"/>
    </source>
</evidence>
<dbReference type="PANTHER" id="PTHR10878">
    <property type="entry name" value="SEGMENT POLARITY PROTEIN DISHEVELLED"/>
    <property type="match status" value="1"/>
</dbReference>
<dbReference type="PROSITE" id="PS50841">
    <property type="entry name" value="DIX"/>
    <property type="match status" value="1"/>
</dbReference>
<dbReference type="Pfam" id="PF00778">
    <property type="entry name" value="DIX"/>
    <property type="match status" value="1"/>
</dbReference>
<dbReference type="AlphaFoldDB" id="A0AAD9Q833"/>
<feature type="compositionally biased region" description="Low complexity" evidence="7">
    <location>
        <begin position="381"/>
        <end position="397"/>
    </location>
</feature>
<evidence type="ECO:0000256" key="7">
    <source>
        <dbReference type="SAM" id="MobiDB-lite"/>
    </source>
</evidence>
<reference evidence="10" key="1">
    <citation type="journal article" date="2023" name="G3 (Bethesda)">
        <title>Whole genome assembly and annotation of the endangered Caribbean coral Acropora cervicornis.</title>
        <authorList>
            <person name="Selwyn J.D."/>
            <person name="Vollmer S.V."/>
        </authorList>
    </citation>
    <scope>NUCLEOTIDE SEQUENCE</scope>
    <source>
        <strain evidence="10">K2</strain>
    </source>
</reference>
<evidence type="ECO:0000313" key="11">
    <source>
        <dbReference type="Proteomes" id="UP001249851"/>
    </source>
</evidence>
<dbReference type="InterPro" id="IPR001158">
    <property type="entry name" value="DIX"/>
</dbReference>
<keyword evidence="11" id="KW-1185">Reference proteome</keyword>
<keyword evidence="4" id="KW-0963">Cytoplasm</keyword>
<evidence type="ECO:0000256" key="6">
    <source>
        <dbReference type="PROSITE-ProRule" id="PRU00069"/>
    </source>
</evidence>
<dbReference type="PRINTS" id="PR01760">
    <property type="entry name" value="DISHEVELLED"/>
</dbReference>
<dbReference type="CDD" id="cd06717">
    <property type="entry name" value="PDZ_Dishevelled-like"/>
    <property type="match status" value="1"/>
</dbReference>
<proteinExistence type="inferred from homology"/>
<keyword evidence="5 6" id="KW-0879">Wnt signaling pathway</keyword>
<feature type="compositionally biased region" description="Low complexity" evidence="7">
    <location>
        <begin position="545"/>
        <end position="558"/>
    </location>
</feature>
<accession>A0AAD9Q833</accession>
<comment type="similarity">
    <text evidence="2">Belongs to the DSH family.</text>
</comment>
<reference evidence="10" key="2">
    <citation type="journal article" date="2023" name="Science">
        <title>Genomic signatures of disease resistance in endangered staghorn corals.</title>
        <authorList>
            <person name="Vollmer S.V."/>
            <person name="Selwyn J.D."/>
            <person name="Despard B.A."/>
            <person name="Roesel C.L."/>
        </authorList>
    </citation>
    <scope>NUCLEOTIDE SEQUENCE</scope>
    <source>
        <strain evidence="10">K2</strain>
    </source>
</reference>
<feature type="compositionally biased region" description="Low complexity" evidence="7">
    <location>
        <begin position="184"/>
        <end position="207"/>
    </location>
</feature>
<dbReference type="PROSITE" id="PS50106">
    <property type="entry name" value="PDZ"/>
    <property type="match status" value="1"/>
</dbReference>
<comment type="subcellular location">
    <subcellularLocation>
        <location evidence="1">Cytoplasm</location>
    </subcellularLocation>
</comment>